<reference evidence="2 3" key="1">
    <citation type="journal article" date="2018" name="Int. J. Food Microbiol.">
        <title>Growth of Carnobacterium spp. isolated from chilled vacuum-packaged meat under relevant acidic conditions.</title>
        <authorList>
            <person name="Zhang P."/>
            <person name="Badoni M."/>
            <person name="Ganzle M."/>
            <person name="Yang X."/>
        </authorList>
    </citation>
    <scope>NUCLEOTIDE SEQUENCE [LARGE SCALE GENOMIC DNA]</scope>
    <source>
        <strain evidence="2 3">B2</strain>
    </source>
</reference>
<organism evidence="2 3">
    <name type="scientific">Carnobacterium divergens</name>
    <name type="common">Lactobacillus divergens</name>
    <dbReference type="NCBI Taxonomy" id="2748"/>
    <lineage>
        <taxon>Bacteria</taxon>
        <taxon>Bacillati</taxon>
        <taxon>Bacillota</taxon>
        <taxon>Bacilli</taxon>
        <taxon>Lactobacillales</taxon>
        <taxon>Carnobacteriaceae</taxon>
        <taxon>Carnobacterium</taxon>
    </lineage>
</organism>
<dbReference type="Proteomes" id="UP000297938">
    <property type="component" value="Unassembled WGS sequence"/>
</dbReference>
<comment type="caution">
    <text evidence="2">The sequence shown here is derived from an EMBL/GenBank/DDBJ whole genome shotgun (WGS) entry which is preliminary data.</text>
</comment>
<proteinExistence type="predicted"/>
<evidence type="ECO:0008006" key="4">
    <source>
        <dbReference type="Google" id="ProtNLM"/>
    </source>
</evidence>
<feature type="region of interest" description="Disordered" evidence="1">
    <location>
        <begin position="25"/>
        <end position="67"/>
    </location>
</feature>
<gene>
    <name evidence="2" type="ORF">CKN69_03910</name>
</gene>
<dbReference type="AlphaFoldDB" id="A0A7Z8D019"/>
<dbReference type="PROSITE" id="PS51257">
    <property type="entry name" value="PROKAR_LIPOPROTEIN"/>
    <property type="match status" value="1"/>
</dbReference>
<name>A0A7Z8D019_CARDV</name>
<accession>A0A7Z8D019</accession>
<dbReference type="RefSeq" id="WP_135020353.1">
    <property type="nucleotide sequence ID" value="NZ_JBFUWK010000004.1"/>
</dbReference>
<sequence length="67" mass="7526">MKKGSILLVICTVALSLGACQHKKNDETLPEKKEISSEIKEEKIEKETNPATVTVVDEEQKEQENNQ</sequence>
<feature type="compositionally biased region" description="Basic and acidic residues" evidence="1">
    <location>
        <begin position="25"/>
        <end position="48"/>
    </location>
</feature>
<protein>
    <recommendedName>
        <fullName evidence="4">Lipoprotein</fullName>
    </recommendedName>
</protein>
<dbReference type="EMBL" id="NRPP01000007">
    <property type="protein sequence ID" value="TFJ28685.1"/>
    <property type="molecule type" value="Genomic_DNA"/>
</dbReference>
<evidence type="ECO:0000256" key="1">
    <source>
        <dbReference type="SAM" id="MobiDB-lite"/>
    </source>
</evidence>
<evidence type="ECO:0000313" key="3">
    <source>
        <dbReference type="Proteomes" id="UP000297938"/>
    </source>
</evidence>
<evidence type="ECO:0000313" key="2">
    <source>
        <dbReference type="EMBL" id="TFJ28685.1"/>
    </source>
</evidence>